<evidence type="ECO:0000256" key="5">
    <source>
        <dbReference type="ARBA" id="ARBA00022832"/>
    </source>
</evidence>
<keyword evidence="12" id="KW-1185">Reference proteome</keyword>
<name>A0A3M6UTR7_POCDA</name>
<feature type="transmembrane region" description="Helical" evidence="10">
    <location>
        <begin position="42"/>
        <end position="61"/>
    </location>
</feature>
<evidence type="ECO:0000256" key="8">
    <source>
        <dbReference type="ARBA" id="ARBA00023136"/>
    </source>
</evidence>
<keyword evidence="7" id="KW-0443">Lipid metabolism</keyword>
<reference evidence="11 12" key="1">
    <citation type="journal article" date="2018" name="Sci. Rep.">
        <title>Comparative analysis of the Pocillopora damicornis genome highlights role of immune system in coral evolution.</title>
        <authorList>
            <person name="Cunning R."/>
            <person name="Bay R.A."/>
            <person name="Gillette P."/>
            <person name="Baker A.C."/>
            <person name="Traylor-Knowles N."/>
        </authorList>
    </citation>
    <scope>NUCLEOTIDE SEQUENCE [LARGE SCALE GENOMIC DNA]</scope>
    <source>
        <strain evidence="11">RSMAS</strain>
        <tissue evidence="11">Whole animal</tissue>
    </source>
</reference>
<dbReference type="Pfam" id="PF01151">
    <property type="entry name" value="ELO"/>
    <property type="match status" value="1"/>
</dbReference>
<keyword evidence="5" id="KW-0276">Fatty acid metabolism</keyword>
<protein>
    <submittedName>
        <fullName evidence="11">Uncharacterized protein</fullName>
    </submittedName>
</protein>
<evidence type="ECO:0000256" key="10">
    <source>
        <dbReference type="SAM" id="Phobius"/>
    </source>
</evidence>
<keyword evidence="4 10" id="KW-0812">Transmembrane</keyword>
<dbReference type="InterPro" id="IPR002076">
    <property type="entry name" value="ELO_fam"/>
</dbReference>
<proteinExistence type="predicted"/>
<dbReference type="GO" id="GO:0009922">
    <property type="term" value="F:fatty acid elongase activity"/>
    <property type="evidence" value="ECO:0007669"/>
    <property type="project" value="InterPro"/>
</dbReference>
<accession>A0A3M6UTR7</accession>
<dbReference type="Proteomes" id="UP000275408">
    <property type="component" value="Unassembled WGS sequence"/>
</dbReference>
<gene>
    <name evidence="11" type="ORF">pdam_00016140</name>
</gene>
<dbReference type="GO" id="GO:0006633">
    <property type="term" value="P:fatty acid biosynthetic process"/>
    <property type="evidence" value="ECO:0007669"/>
    <property type="project" value="UniProtKB-KW"/>
</dbReference>
<evidence type="ECO:0000313" key="12">
    <source>
        <dbReference type="Proteomes" id="UP000275408"/>
    </source>
</evidence>
<organism evidence="11 12">
    <name type="scientific">Pocillopora damicornis</name>
    <name type="common">Cauliflower coral</name>
    <name type="synonym">Millepora damicornis</name>
    <dbReference type="NCBI Taxonomy" id="46731"/>
    <lineage>
        <taxon>Eukaryota</taxon>
        <taxon>Metazoa</taxon>
        <taxon>Cnidaria</taxon>
        <taxon>Anthozoa</taxon>
        <taxon>Hexacorallia</taxon>
        <taxon>Scleractinia</taxon>
        <taxon>Astrocoeniina</taxon>
        <taxon>Pocilloporidae</taxon>
        <taxon>Pocillopora</taxon>
    </lineage>
</organism>
<keyword evidence="3" id="KW-0808">Transferase</keyword>
<dbReference type="GO" id="GO:0016020">
    <property type="term" value="C:membrane"/>
    <property type="evidence" value="ECO:0007669"/>
    <property type="project" value="UniProtKB-SubCell"/>
</dbReference>
<dbReference type="EMBL" id="RCHS01000755">
    <property type="protein sequence ID" value="RMX56989.1"/>
    <property type="molecule type" value="Genomic_DNA"/>
</dbReference>
<keyword evidence="2" id="KW-0444">Lipid biosynthesis</keyword>
<evidence type="ECO:0000256" key="6">
    <source>
        <dbReference type="ARBA" id="ARBA00022989"/>
    </source>
</evidence>
<comment type="subcellular location">
    <subcellularLocation>
        <location evidence="1">Membrane</location>
        <topology evidence="1">Multi-pass membrane protein</topology>
    </subcellularLocation>
</comment>
<evidence type="ECO:0000313" key="11">
    <source>
        <dbReference type="EMBL" id="RMX56989.1"/>
    </source>
</evidence>
<evidence type="ECO:0000256" key="3">
    <source>
        <dbReference type="ARBA" id="ARBA00022679"/>
    </source>
</evidence>
<sequence>MYFKLARIFPGEQTCFSLQFVFIVIHATSALCIDCGFSAKLLWTQWLYCISLILLFSNFYLHAYLSKKKKSE</sequence>
<keyword evidence="6 10" id="KW-1133">Transmembrane helix</keyword>
<keyword evidence="8 10" id="KW-0472">Membrane</keyword>
<evidence type="ECO:0000256" key="1">
    <source>
        <dbReference type="ARBA" id="ARBA00004141"/>
    </source>
</evidence>
<evidence type="ECO:0000256" key="9">
    <source>
        <dbReference type="ARBA" id="ARBA00023160"/>
    </source>
</evidence>
<dbReference type="OrthoDB" id="434092at2759"/>
<dbReference type="AlphaFoldDB" id="A0A3M6UTR7"/>
<evidence type="ECO:0000256" key="4">
    <source>
        <dbReference type="ARBA" id="ARBA00022692"/>
    </source>
</evidence>
<evidence type="ECO:0000256" key="2">
    <source>
        <dbReference type="ARBA" id="ARBA00022516"/>
    </source>
</evidence>
<evidence type="ECO:0000256" key="7">
    <source>
        <dbReference type="ARBA" id="ARBA00023098"/>
    </source>
</evidence>
<comment type="caution">
    <text evidence="11">The sequence shown here is derived from an EMBL/GenBank/DDBJ whole genome shotgun (WGS) entry which is preliminary data.</text>
</comment>
<keyword evidence="9" id="KW-0275">Fatty acid biosynthesis</keyword>